<dbReference type="EMBL" id="KN847538">
    <property type="protein sequence ID" value="KIW05332.1"/>
    <property type="molecule type" value="Genomic_DNA"/>
</dbReference>
<evidence type="ECO:0000259" key="6">
    <source>
        <dbReference type="SMART" id="SM00739"/>
    </source>
</evidence>
<dbReference type="InterPro" id="IPR014722">
    <property type="entry name" value="Rib_uL2_dom2"/>
</dbReference>
<dbReference type="Proteomes" id="UP000053259">
    <property type="component" value="Unassembled WGS sequence"/>
</dbReference>
<proteinExistence type="inferred from homology"/>
<dbReference type="VEuPathDB" id="FungiDB:PV09_03851"/>
<organism evidence="7 8">
    <name type="scientific">Verruconis gallopava</name>
    <dbReference type="NCBI Taxonomy" id="253628"/>
    <lineage>
        <taxon>Eukaryota</taxon>
        <taxon>Fungi</taxon>
        <taxon>Dikarya</taxon>
        <taxon>Ascomycota</taxon>
        <taxon>Pezizomycotina</taxon>
        <taxon>Dothideomycetes</taxon>
        <taxon>Pleosporomycetidae</taxon>
        <taxon>Venturiales</taxon>
        <taxon>Sympoventuriaceae</taxon>
        <taxon>Verruconis</taxon>
    </lineage>
</organism>
<dbReference type="Gene3D" id="2.30.30.30">
    <property type="match status" value="1"/>
</dbReference>
<accession>A0A0D1YX96</accession>
<evidence type="ECO:0000313" key="8">
    <source>
        <dbReference type="Proteomes" id="UP000053259"/>
    </source>
</evidence>
<evidence type="ECO:0000256" key="3">
    <source>
        <dbReference type="ARBA" id="ARBA00023274"/>
    </source>
</evidence>
<evidence type="ECO:0000313" key="7">
    <source>
        <dbReference type="EMBL" id="KIW05332.1"/>
    </source>
</evidence>
<comment type="similarity">
    <text evidence="1">Belongs to the universal ribosomal protein uL24 family.</text>
</comment>
<dbReference type="InParanoid" id="A0A0D1YX96"/>
<dbReference type="SUPFAM" id="SSF50104">
    <property type="entry name" value="Translation proteins SH3-like domain"/>
    <property type="match status" value="1"/>
</dbReference>
<dbReference type="STRING" id="253628.A0A0D1YX96"/>
<keyword evidence="8" id="KW-1185">Reference proteome</keyword>
<feature type="coiled-coil region" evidence="4">
    <location>
        <begin position="74"/>
        <end position="101"/>
    </location>
</feature>
<evidence type="ECO:0000256" key="1">
    <source>
        <dbReference type="ARBA" id="ARBA00010618"/>
    </source>
</evidence>
<protein>
    <recommendedName>
        <fullName evidence="6">KOW domain-containing protein</fullName>
    </recommendedName>
</protein>
<feature type="compositionally biased region" description="Polar residues" evidence="5">
    <location>
        <begin position="446"/>
        <end position="455"/>
    </location>
</feature>
<dbReference type="HOGENOM" id="CLU_517002_0_0_1"/>
<keyword evidence="3" id="KW-0687">Ribonucleoprotein</keyword>
<feature type="coiled-coil region" evidence="4">
    <location>
        <begin position="380"/>
        <end position="433"/>
    </location>
</feature>
<dbReference type="AlphaFoldDB" id="A0A0D1YX96"/>
<dbReference type="InterPro" id="IPR008991">
    <property type="entry name" value="Translation_prot_SH3-like_sf"/>
</dbReference>
<sequence>MMHRTFISGGSLKCLSANGYLSSKSTSDLTSKTFTRSFGKHKTKKGTTFLLDPQLRADRLKAAGEQALQAKYERNAYNKRYRERRQELADKKKEKDDDKKKISAAGIYMAAIKQPAKDAMKAMKEDWELGPLAPRRDVGEMAGRLGTVDMGLHHLHPLSKRQKEEVKKAMGDNEFRVHDRVVVLTGRDRGKIGQILEIDEENLSATIDGINKIPIHVPKYMAQYDSDDRDFRVLRRNVRLHEIRLVCPIRDPDTQKVREVILDRMDLKKVLVYAPGKTADIEAGSTPLPTDQGETIQRESKEAYELEDYKWKTIRYIPGTTTEIVDHSEIYDEHNYDAEYGPDDTLLVSVHAQTYWPEIIEHPMPPSVLKEISLKGRKEVTKFSEKIEDSIREKAEAKARKQFELQDKIRTPLQELKQEIRKVQREALRARRAEFIGPSDAVELRGQNQAQSPVNSYEKGEVESENSQQHVTKPQPVSDVMIQIGRAMAINWAKNPNVVTGNRRRLLDEVLEQEVATTQVTGTEARV</sequence>
<dbReference type="GO" id="GO:0003723">
    <property type="term" value="F:RNA binding"/>
    <property type="evidence" value="ECO:0007669"/>
    <property type="project" value="InterPro"/>
</dbReference>
<dbReference type="GO" id="GO:0005840">
    <property type="term" value="C:ribosome"/>
    <property type="evidence" value="ECO:0007669"/>
    <property type="project" value="UniProtKB-KW"/>
</dbReference>
<evidence type="ECO:0000256" key="2">
    <source>
        <dbReference type="ARBA" id="ARBA00022980"/>
    </source>
</evidence>
<name>A0A0D1YX96_9PEZI</name>
<feature type="domain" description="KOW" evidence="6">
    <location>
        <begin position="174"/>
        <end position="201"/>
    </location>
</feature>
<dbReference type="InterPro" id="IPR041988">
    <property type="entry name" value="Ribosomal_uL24_KOW"/>
</dbReference>
<evidence type="ECO:0000256" key="4">
    <source>
        <dbReference type="SAM" id="Coils"/>
    </source>
</evidence>
<dbReference type="GeneID" id="27311824"/>
<dbReference type="CDD" id="cd06089">
    <property type="entry name" value="KOW_RPL26"/>
    <property type="match status" value="1"/>
</dbReference>
<dbReference type="RefSeq" id="XP_016215201.1">
    <property type="nucleotide sequence ID" value="XM_016357112.1"/>
</dbReference>
<feature type="region of interest" description="Disordered" evidence="5">
    <location>
        <begin position="439"/>
        <end position="474"/>
    </location>
</feature>
<evidence type="ECO:0000256" key="5">
    <source>
        <dbReference type="SAM" id="MobiDB-lite"/>
    </source>
</evidence>
<dbReference type="InterPro" id="IPR005824">
    <property type="entry name" value="KOW"/>
</dbReference>
<gene>
    <name evidence="7" type="ORF">PV09_03851</name>
</gene>
<reference evidence="7 8" key="1">
    <citation type="submission" date="2015-01" db="EMBL/GenBank/DDBJ databases">
        <title>The Genome Sequence of Ochroconis gallopava CBS43764.</title>
        <authorList>
            <consortium name="The Broad Institute Genomics Platform"/>
            <person name="Cuomo C."/>
            <person name="de Hoog S."/>
            <person name="Gorbushina A."/>
            <person name="Stielow B."/>
            <person name="Teixiera M."/>
            <person name="Abouelleil A."/>
            <person name="Chapman S.B."/>
            <person name="Priest M."/>
            <person name="Young S.K."/>
            <person name="Wortman J."/>
            <person name="Nusbaum C."/>
            <person name="Birren B."/>
        </authorList>
    </citation>
    <scope>NUCLEOTIDE SEQUENCE [LARGE SCALE GENOMIC DNA]</scope>
    <source>
        <strain evidence="7 8">CBS 43764</strain>
    </source>
</reference>
<dbReference type="GO" id="GO:1990904">
    <property type="term" value="C:ribonucleoprotein complex"/>
    <property type="evidence" value="ECO:0007669"/>
    <property type="project" value="UniProtKB-KW"/>
</dbReference>
<keyword evidence="4" id="KW-0175">Coiled coil</keyword>
<dbReference type="OrthoDB" id="359154at2759"/>
<keyword evidence="2" id="KW-0689">Ribosomal protein</keyword>
<dbReference type="Pfam" id="PF22682">
    <property type="entry name" value="Ribosomal_uL24m-like"/>
    <property type="match status" value="1"/>
</dbReference>
<dbReference type="SMART" id="SM00739">
    <property type="entry name" value="KOW"/>
    <property type="match status" value="1"/>
</dbReference>